<organism evidence="4 5">
    <name type="scientific">Cynara cardunculus var. scolymus</name>
    <name type="common">Globe artichoke</name>
    <name type="synonym">Cynara scolymus</name>
    <dbReference type="NCBI Taxonomy" id="59895"/>
    <lineage>
        <taxon>Eukaryota</taxon>
        <taxon>Viridiplantae</taxon>
        <taxon>Streptophyta</taxon>
        <taxon>Embryophyta</taxon>
        <taxon>Tracheophyta</taxon>
        <taxon>Spermatophyta</taxon>
        <taxon>Magnoliopsida</taxon>
        <taxon>eudicotyledons</taxon>
        <taxon>Gunneridae</taxon>
        <taxon>Pentapetalae</taxon>
        <taxon>asterids</taxon>
        <taxon>campanulids</taxon>
        <taxon>Asterales</taxon>
        <taxon>Asteraceae</taxon>
        <taxon>Carduoideae</taxon>
        <taxon>Cardueae</taxon>
        <taxon>Carduinae</taxon>
        <taxon>Cynara</taxon>
    </lineage>
</organism>
<dbReference type="AlphaFoldDB" id="A0A103XSR6"/>
<feature type="domain" description="NAB" evidence="3">
    <location>
        <begin position="13"/>
        <end position="92"/>
    </location>
</feature>
<evidence type="ECO:0000313" key="4">
    <source>
        <dbReference type="EMBL" id="KVH96179.1"/>
    </source>
</evidence>
<proteinExistence type="inferred from homology"/>
<dbReference type="Gramene" id="KVH96179">
    <property type="protein sequence ID" value="KVH96179"/>
    <property type="gene ID" value="Ccrd_001740"/>
</dbReference>
<evidence type="ECO:0000256" key="2">
    <source>
        <dbReference type="ARBA" id="ARBA00038006"/>
    </source>
</evidence>
<evidence type="ECO:0000256" key="1">
    <source>
        <dbReference type="ARBA" id="ARBA00023054"/>
    </source>
</evidence>
<evidence type="ECO:0000259" key="3">
    <source>
        <dbReference type="PROSITE" id="PS51774"/>
    </source>
</evidence>
<dbReference type="PROSITE" id="PS51774">
    <property type="entry name" value="NAB"/>
    <property type="match status" value="1"/>
</dbReference>
<dbReference type="InterPro" id="IPR011684">
    <property type="entry name" value="NAB"/>
</dbReference>
<protein>
    <submittedName>
        <fullName evidence="4">KIP1-like protein</fullName>
    </submittedName>
</protein>
<accession>A0A103XSR6</accession>
<name>A0A103XSR6_CYNCS</name>
<keyword evidence="1" id="KW-0175">Coiled coil</keyword>
<comment type="similarity">
    <text evidence="2">Belongs to the NET family.</text>
</comment>
<keyword evidence="5" id="KW-1185">Reference proteome</keyword>
<sequence>MENSSTEYGSSSSHLWWLDNSHNRCHQSQWLQFTLSEFEKKVKKMLSLIEEDGDSFAERAEDSLEQKVELVKRNNDNREAINDLRAYIRKLLVQNIELKSKLAQTKGDIKRNESQLSRAEDVILKEILP</sequence>
<dbReference type="PANTHER" id="PTHR32258">
    <property type="entry name" value="PROTEIN NETWORKED 4A"/>
    <property type="match status" value="1"/>
</dbReference>
<comment type="caution">
    <text evidence="4">The sequence shown here is derived from an EMBL/GenBank/DDBJ whole genome shotgun (WGS) entry which is preliminary data.</text>
</comment>
<gene>
    <name evidence="4" type="ORF">Ccrd_001740</name>
</gene>
<dbReference type="EMBL" id="LEKV01004349">
    <property type="protein sequence ID" value="KVH96179.1"/>
    <property type="molecule type" value="Genomic_DNA"/>
</dbReference>
<dbReference type="Proteomes" id="UP000243975">
    <property type="component" value="Unassembled WGS sequence"/>
</dbReference>
<dbReference type="InterPro" id="IPR051861">
    <property type="entry name" value="NET_actin-binding_domain"/>
</dbReference>
<dbReference type="GO" id="GO:0003779">
    <property type="term" value="F:actin binding"/>
    <property type="evidence" value="ECO:0007669"/>
    <property type="project" value="InterPro"/>
</dbReference>
<reference evidence="4 5" key="1">
    <citation type="journal article" date="2016" name="Sci. Rep.">
        <title>The genome sequence of the outbreeding globe artichoke constructed de novo incorporating a phase-aware low-pass sequencing strategy of F1 progeny.</title>
        <authorList>
            <person name="Scaglione D."/>
            <person name="Reyes-Chin-Wo S."/>
            <person name="Acquadro A."/>
            <person name="Froenicke L."/>
            <person name="Portis E."/>
            <person name="Beitel C."/>
            <person name="Tirone M."/>
            <person name="Mauro R."/>
            <person name="Lo Monaco A."/>
            <person name="Mauromicale G."/>
            <person name="Faccioli P."/>
            <person name="Cattivelli L."/>
            <person name="Rieseberg L."/>
            <person name="Michelmore R."/>
            <person name="Lanteri S."/>
        </authorList>
    </citation>
    <scope>NUCLEOTIDE SEQUENCE [LARGE SCALE GENOMIC DNA]</scope>
    <source>
        <strain evidence="4">2C</strain>
    </source>
</reference>
<dbReference type="PANTHER" id="PTHR32258:SF22">
    <property type="entry name" value="PROTEIN NETWORKED 3A-LIKE"/>
    <property type="match status" value="1"/>
</dbReference>
<evidence type="ECO:0000313" key="5">
    <source>
        <dbReference type="Proteomes" id="UP000243975"/>
    </source>
</evidence>
<dbReference type="STRING" id="59895.A0A103XSR6"/>
<dbReference type="Pfam" id="PF07765">
    <property type="entry name" value="KIP1"/>
    <property type="match status" value="1"/>
</dbReference>